<dbReference type="AlphaFoldDB" id="A0A382ZJA9"/>
<proteinExistence type="predicted"/>
<organism evidence="1">
    <name type="scientific">marine metagenome</name>
    <dbReference type="NCBI Taxonomy" id="408172"/>
    <lineage>
        <taxon>unclassified sequences</taxon>
        <taxon>metagenomes</taxon>
        <taxon>ecological metagenomes</taxon>
    </lineage>
</organism>
<name>A0A382ZJA9_9ZZZZ</name>
<accession>A0A382ZJA9</accession>
<feature type="non-terminal residue" evidence="1">
    <location>
        <position position="27"/>
    </location>
</feature>
<reference evidence="1" key="1">
    <citation type="submission" date="2018-05" db="EMBL/GenBank/DDBJ databases">
        <authorList>
            <person name="Lanie J.A."/>
            <person name="Ng W.-L."/>
            <person name="Kazmierczak K.M."/>
            <person name="Andrzejewski T.M."/>
            <person name="Davidsen T.M."/>
            <person name="Wayne K.J."/>
            <person name="Tettelin H."/>
            <person name="Glass J.I."/>
            <person name="Rusch D."/>
            <person name="Podicherti R."/>
            <person name="Tsui H.-C.T."/>
            <person name="Winkler M.E."/>
        </authorList>
    </citation>
    <scope>NUCLEOTIDE SEQUENCE</scope>
</reference>
<dbReference type="EMBL" id="UINC01184098">
    <property type="protein sequence ID" value="SVD95155.1"/>
    <property type="molecule type" value="Genomic_DNA"/>
</dbReference>
<protein>
    <submittedName>
        <fullName evidence="1">Uncharacterized protein</fullName>
    </submittedName>
</protein>
<sequence>YEIPTQNDTSNLCLCNGWYLYGLDCNM</sequence>
<feature type="non-terminal residue" evidence="1">
    <location>
        <position position="1"/>
    </location>
</feature>
<evidence type="ECO:0000313" key="1">
    <source>
        <dbReference type="EMBL" id="SVD95155.1"/>
    </source>
</evidence>
<gene>
    <name evidence="1" type="ORF">METZ01_LOCUS448009</name>
</gene>